<keyword evidence="2" id="KW-0732">Signal</keyword>
<feature type="compositionally biased region" description="Gly residues" evidence="1">
    <location>
        <begin position="166"/>
        <end position="182"/>
    </location>
</feature>
<protein>
    <recommendedName>
        <fullName evidence="5">Secreted protein</fullName>
    </recommendedName>
</protein>
<organism evidence="3 4">
    <name type="scientific">Daphnia sinensis</name>
    <dbReference type="NCBI Taxonomy" id="1820382"/>
    <lineage>
        <taxon>Eukaryota</taxon>
        <taxon>Metazoa</taxon>
        <taxon>Ecdysozoa</taxon>
        <taxon>Arthropoda</taxon>
        <taxon>Crustacea</taxon>
        <taxon>Branchiopoda</taxon>
        <taxon>Diplostraca</taxon>
        <taxon>Cladocera</taxon>
        <taxon>Anomopoda</taxon>
        <taxon>Daphniidae</taxon>
        <taxon>Daphnia</taxon>
        <taxon>Daphnia similis group</taxon>
    </lineage>
</organism>
<proteinExistence type="predicted"/>
<comment type="caution">
    <text evidence="3">The sequence shown here is derived from an EMBL/GenBank/DDBJ whole genome shotgun (WGS) entry which is preliminary data.</text>
</comment>
<accession>A0AAD5LN83</accession>
<name>A0AAD5LN83_9CRUS</name>
<sequence length="182" mass="20350">MCKSFEASAVTKMSLKREIMMPLCVLLLIPLMCEACTAVSTDTAGIYSPVLPHRRMPQHSTSWTYPYYFDYPYPTVGQQTSRRLSKAVPAAASQQLNTYYYPYRYPYPYHYLYQNPSPVSPDFHAVNQVEFLEPISWPDFSGNDYVRRPWKKTGRLHPHPTVTILGPGGAGGGEGGGSGGSD</sequence>
<dbReference type="AlphaFoldDB" id="A0AAD5LN83"/>
<evidence type="ECO:0000313" key="4">
    <source>
        <dbReference type="Proteomes" id="UP000820818"/>
    </source>
</evidence>
<feature type="chain" id="PRO_5041943852" description="Secreted protein" evidence="2">
    <location>
        <begin position="39"/>
        <end position="182"/>
    </location>
</feature>
<feature type="region of interest" description="Disordered" evidence="1">
    <location>
        <begin position="157"/>
        <end position="182"/>
    </location>
</feature>
<evidence type="ECO:0008006" key="5">
    <source>
        <dbReference type="Google" id="ProtNLM"/>
    </source>
</evidence>
<gene>
    <name evidence="3" type="ORF">GHT06_009667</name>
</gene>
<keyword evidence="4" id="KW-1185">Reference proteome</keyword>
<evidence type="ECO:0000313" key="3">
    <source>
        <dbReference type="EMBL" id="KAI9565870.1"/>
    </source>
</evidence>
<dbReference type="EMBL" id="WJBH02000001">
    <property type="protein sequence ID" value="KAI9565870.1"/>
    <property type="molecule type" value="Genomic_DNA"/>
</dbReference>
<feature type="signal peptide" evidence="2">
    <location>
        <begin position="1"/>
        <end position="38"/>
    </location>
</feature>
<evidence type="ECO:0000256" key="1">
    <source>
        <dbReference type="SAM" id="MobiDB-lite"/>
    </source>
</evidence>
<reference evidence="3 4" key="1">
    <citation type="submission" date="2022-05" db="EMBL/GenBank/DDBJ databases">
        <title>A multi-omics perspective on studying reproductive biology in Daphnia sinensis.</title>
        <authorList>
            <person name="Jia J."/>
        </authorList>
    </citation>
    <scope>NUCLEOTIDE SEQUENCE [LARGE SCALE GENOMIC DNA]</scope>
    <source>
        <strain evidence="3 4">WSL</strain>
    </source>
</reference>
<dbReference type="Proteomes" id="UP000820818">
    <property type="component" value="Linkage Group LG1"/>
</dbReference>
<evidence type="ECO:0000256" key="2">
    <source>
        <dbReference type="SAM" id="SignalP"/>
    </source>
</evidence>